<dbReference type="Proteomes" id="UP000195521">
    <property type="component" value="Unassembled WGS sequence"/>
</dbReference>
<comment type="caution">
    <text evidence="2">The sequence shown here is derived from an EMBL/GenBank/DDBJ whole genome shotgun (WGS) entry which is preliminary data.</text>
</comment>
<gene>
    <name evidence="2" type="ORF">PGO_112890</name>
</gene>
<sequence length="1046" mass="124588">MVEINEIEFIEDTEYFKFQHGACFCMVEEEKKRKKEFSNVEKNIPSSNFIISNTKQKGLYFFNQHLNIFSLSDFLYKIDNENNNDSNDKINIKTKPFEENILLIENNKTDALAFLYTDRQNFYVFDYDSDNVKLHCTLGIQVRSFKHIDDLLFLVLSDNERVYLLKDKQLYECQEWTTPVNNIDEKNGVFLLTYSNKEVFILKDEKKSNTYDLSNISKEIDVPYQSCNITCAKILETTKKKRKLFLVVLYNDSDELTAVTYDVQIEHDKIKRVNYSINDYFFQNFDKNTFVKCTYISEWKTVISISSESCEAVIHTHNHNMIGEPKDEEENANMQKSSDGENNEDLKILCIKEGYKMNTRESETFFLSLFMYSKYQDKIYRKSKLGNVPFLKNPSVFFVLQDNQKIVVEYLDKYKLVDNTDFSINVNNKETNECEMKEVTILPPLKHDIIELYEPVSFNIFKIFKVKEIISYEKMSQVKGDEPVFPATIKQSFFDIFQSKIKSTEEKVIEEDNKEFHFMKEHFEEGYAIGTIKQKKNCTTEENEVGQVYQAKQVPTQQEKYDKNQILEKRQQLYKSVRKSKKIYEDENFIVNELSEGFNKLIKSGIYFCEDFLNHLNVYSIEKRKISNVGSRKKECYYDKKCDTVVFLRDSVIGQEVEEEKPEDDNNEEKKKKKKLQKTKKSEFHDYFHCEDFNFYKHKKLSDIQCEKIISKIERKQHFLYDLKRIFINEDRSKGDETEEEDEKKKKKKKTVKSFQNEKPVFNEQLNGIDKTVFNQNEKTNELFSRAIQVRWSNEERKKFYENLDLYFSKRKLLKVNNEIFNILRTNDHTSINLLETVLYNISKYSELKHCEALIYFILKNIQIKLFSSSLFLLEMYFFNLLEPYLTRNELSNLQIYDQKNMLKEKFSLRGHIRNRENCNNNTLNVNLNYNDKECNLDSEYSTDNYSEDDLLKKIKNEKNSKKKNEYLSKMIPLFNERTNKESELIEFHLMHAGVDFLNNRLCHTFSQKLFPILIDNNLNQIDTELSMIKSYISHAILGEETFNLI</sequence>
<evidence type="ECO:0000313" key="2">
    <source>
        <dbReference type="EMBL" id="GAW81835.1"/>
    </source>
</evidence>
<dbReference type="EMBL" id="BDQF01000012">
    <property type="protein sequence ID" value="GAW81835.1"/>
    <property type="molecule type" value="Genomic_DNA"/>
</dbReference>
<name>A0A1Y1JK92_PLAGO</name>
<dbReference type="AlphaFoldDB" id="A0A1Y1JK92"/>
<keyword evidence="3" id="KW-1185">Reference proteome</keyword>
<evidence type="ECO:0000313" key="3">
    <source>
        <dbReference type="Proteomes" id="UP000195521"/>
    </source>
</evidence>
<dbReference type="RefSeq" id="XP_028544424.1">
    <property type="nucleotide sequence ID" value="XM_028688623.1"/>
</dbReference>
<protein>
    <submittedName>
        <fullName evidence="2">Uncharacterized protein</fullName>
    </submittedName>
</protein>
<dbReference type="GeneID" id="39748567"/>
<organism evidence="2 3">
    <name type="scientific">Plasmodium gonderi</name>
    <dbReference type="NCBI Taxonomy" id="77519"/>
    <lineage>
        <taxon>Eukaryota</taxon>
        <taxon>Sar</taxon>
        <taxon>Alveolata</taxon>
        <taxon>Apicomplexa</taxon>
        <taxon>Aconoidasida</taxon>
        <taxon>Haemosporida</taxon>
        <taxon>Plasmodiidae</taxon>
        <taxon>Plasmodium</taxon>
        <taxon>Plasmodium (Plasmodium)</taxon>
    </lineage>
</organism>
<accession>A0A1Y1JK92</accession>
<dbReference type="OMA" id="YECQEWT"/>
<evidence type="ECO:0000256" key="1">
    <source>
        <dbReference type="SAM" id="MobiDB-lite"/>
    </source>
</evidence>
<dbReference type="OrthoDB" id="371488at2759"/>
<reference evidence="3" key="1">
    <citation type="submission" date="2017-04" db="EMBL/GenBank/DDBJ databases">
        <title>Plasmodium gonderi genome.</title>
        <authorList>
            <person name="Arisue N."/>
            <person name="Honma H."/>
            <person name="Kawai S."/>
            <person name="Tougan T."/>
            <person name="Tanabe K."/>
            <person name="Horii T."/>
        </authorList>
    </citation>
    <scope>NUCLEOTIDE SEQUENCE [LARGE SCALE GENOMIC DNA]</scope>
    <source>
        <strain evidence="3">ATCC 30045</strain>
    </source>
</reference>
<feature type="region of interest" description="Disordered" evidence="1">
    <location>
        <begin position="322"/>
        <end position="341"/>
    </location>
</feature>
<proteinExistence type="predicted"/>